<comment type="caution">
    <text evidence="8">Lacks conserved residue(s) required for the propagation of feature annotation.</text>
</comment>
<gene>
    <name evidence="8 10" type="primary">mobA</name>
    <name evidence="10" type="ORF">FLL46_11655</name>
</gene>
<evidence type="ECO:0000256" key="7">
    <source>
        <dbReference type="ARBA" id="ARBA00023150"/>
    </source>
</evidence>
<reference evidence="10 11" key="1">
    <citation type="submission" date="2019-07" db="EMBL/GenBank/DDBJ databases">
        <title>Draft genome for Aliikangiella sp. M105.</title>
        <authorList>
            <person name="Wang G."/>
        </authorList>
    </citation>
    <scope>NUCLEOTIDE SEQUENCE [LARGE SCALE GENOMIC DNA]</scope>
    <source>
        <strain evidence="10 11">M105</strain>
    </source>
</reference>
<keyword evidence="2 8" id="KW-0808">Transferase</keyword>
<feature type="domain" description="MobA-like NTP transferase" evidence="9">
    <location>
        <begin position="10"/>
        <end position="164"/>
    </location>
</feature>
<feature type="binding site" evidence="8">
    <location>
        <position position="26"/>
    </location>
    <ligand>
        <name>GTP</name>
        <dbReference type="ChEBI" id="CHEBI:37565"/>
    </ligand>
</feature>
<evidence type="ECO:0000256" key="4">
    <source>
        <dbReference type="ARBA" id="ARBA00022741"/>
    </source>
</evidence>
<dbReference type="EC" id="2.7.7.77" evidence="8"/>
<dbReference type="HAMAP" id="MF_00316">
    <property type="entry name" value="MobA"/>
    <property type="match status" value="1"/>
</dbReference>
<evidence type="ECO:0000256" key="2">
    <source>
        <dbReference type="ARBA" id="ARBA00022679"/>
    </source>
</evidence>
<feature type="binding site" evidence="8">
    <location>
        <position position="72"/>
    </location>
    <ligand>
        <name>GTP</name>
        <dbReference type="ChEBI" id="CHEBI:37565"/>
    </ligand>
</feature>
<accession>A0A545UDH3</accession>
<comment type="subunit">
    <text evidence="8">Monomer.</text>
</comment>
<dbReference type="GO" id="GO:0061603">
    <property type="term" value="F:molybdenum cofactor guanylyltransferase activity"/>
    <property type="evidence" value="ECO:0007669"/>
    <property type="project" value="UniProtKB-EC"/>
</dbReference>
<dbReference type="OrthoDB" id="9788394at2"/>
<comment type="similarity">
    <text evidence="8">Belongs to the MobA family.</text>
</comment>
<evidence type="ECO:0000256" key="1">
    <source>
        <dbReference type="ARBA" id="ARBA00022490"/>
    </source>
</evidence>
<comment type="cofactor">
    <cofactor evidence="8">
        <name>Mg(2+)</name>
        <dbReference type="ChEBI" id="CHEBI:18420"/>
    </cofactor>
</comment>
<keyword evidence="4 8" id="KW-0547">Nucleotide-binding</keyword>
<keyword evidence="11" id="KW-1185">Reference proteome</keyword>
<keyword evidence="3 8" id="KW-0479">Metal-binding</keyword>
<feature type="binding site" evidence="8">
    <location>
        <position position="102"/>
    </location>
    <ligand>
        <name>Mg(2+)</name>
        <dbReference type="ChEBI" id="CHEBI:18420"/>
    </ligand>
</feature>
<dbReference type="EMBL" id="VIKS01000007">
    <property type="protein sequence ID" value="TQV87522.1"/>
    <property type="molecule type" value="Genomic_DNA"/>
</dbReference>
<evidence type="ECO:0000256" key="3">
    <source>
        <dbReference type="ARBA" id="ARBA00022723"/>
    </source>
</evidence>
<dbReference type="NCBIfam" id="TIGR02665">
    <property type="entry name" value="molyb_mobA"/>
    <property type="match status" value="1"/>
</dbReference>
<comment type="subcellular location">
    <subcellularLocation>
        <location evidence="8">Cytoplasm</location>
    </subcellularLocation>
</comment>
<dbReference type="GO" id="GO:1902758">
    <property type="term" value="P:bis(molybdopterin guanine dinucleotide)molybdenum biosynthetic process"/>
    <property type="evidence" value="ECO:0007669"/>
    <property type="project" value="TreeGrafter"/>
</dbReference>
<dbReference type="PANTHER" id="PTHR19136">
    <property type="entry name" value="MOLYBDENUM COFACTOR GUANYLYLTRANSFERASE"/>
    <property type="match status" value="1"/>
</dbReference>
<dbReference type="AlphaFoldDB" id="A0A545UDH3"/>
<evidence type="ECO:0000256" key="6">
    <source>
        <dbReference type="ARBA" id="ARBA00023134"/>
    </source>
</evidence>
<dbReference type="SUPFAM" id="SSF53448">
    <property type="entry name" value="Nucleotide-diphospho-sugar transferases"/>
    <property type="match status" value="1"/>
</dbReference>
<comment type="function">
    <text evidence="8">Transfers a GMP moiety from GTP to Mo-molybdopterin (Mo-MPT) cofactor (Moco or molybdenum cofactor) to form Mo-molybdopterin guanine dinucleotide (Mo-MGD) cofactor.</text>
</comment>
<dbReference type="InterPro" id="IPR025877">
    <property type="entry name" value="MobA-like_NTP_Trfase"/>
</dbReference>
<dbReference type="Gene3D" id="3.90.550.10">
    <property type="entry name" value="Spore Coat Polysaccharide Biosynthesis Protein SpsA, Chain A"/>
    <property type="match status" value="1"/>
</dbReference>
<keyword evidence="6 8" id="KW-0342">GTP-binding</keyword>
<evidence type="ECO:0000313" key="11">
    <source>
        <dbReference type="Proteomes" id="UP000315439"/>
    </source>
</evidence>
<dbReference type="GO" id="GO:0005525">
    <property type="term" value="F:GTP binding"/>
    <property type="evidence" value="ECO:0007669"/>
    <property type="project" value="UniProtKB-UniRule"/>
</dbReference>
<dbReference type="InterPro" id="IPR013482">
    <property type="entry name" value="Molybde_CF_guanTrfase"/>
</dbReference>
<sequence length="191" mass="21493">MLIGAEEITGLILAGGQGRRVDENDKGMLHYKNKPMIAYQVDWMCRQVDQVMISANRNLSDYLSYGFPVLIDAVANFPGPLAGIMKGLEQSSTEWVFVHPVDMPLMPEDTIHQLCASIAQKKSAYYLKSSERSHFLSLLISKSTCQDLVHFLGRGERRVRDFLKIIDAQPVNPGISEKCFANFNYLADYSN</sequence>
<dbReference type="RefSeq" id="WP_142893699.1">
    <property type="nucleotide sequence ID" value="NZ_ML660164.1"/>
</dbReference>
<keyword evidence="5 8" id="KW-0460">Magnesium</keyword>
<evidence type="ECO:0000313" key="10">
    <source>
        <dbReference type="EMBL" id="TQV87522.1"/>
    </source>
</evidence>
<keyword evidence="1 8" id="KW-0963">Cytoplasm</keyword>
<dbReference type="InterPro" id="IPR029044">
    <property type="entry name" value="Nucleotide-diphossugar_trans"/>
</dbReference>
<dbReference type="CDD" id="cd02503">
    <property type="entry name" value="MobA"/>
    <property type="match status" value="1"/>
</dbReference>
<dbReference type="PANTHER" id="PTHR19136:SF81">
    <property type="entry name" value="MOLYBDENUM COFACTOR GUANYLYLTRANSFERASE"/>
    <property type="match status" value="1"/>
</dbReference>
<feature type="binding site" evidence="8">
    <location>
        <begin position="13"/>
        <end position="15"/>
    </location>
    <ligand>
        <name>GTP</name>
        <dbReference type="ChEBI" id="CHEBI:37565"/>
    </ligand>
</feature>
<comment type="catalytic activity">
    <reaction evidence="8">
        <text>Mo-molybdopterin + GTP + H(+) = Mo-molybdopterin guanine dinucleotide + diphosphate</text>
        <dbReference type="Rhea" id="RHEA:34243"/>
        <dbReference type="ChEBI" id="CHEBI:15378"/>
        <dbReference type="ChEBI" id="CHEBI:33019"/>
        <dbReference type="ChEBI" id="CHEBI:37565"/>
        <dbReference type="ChEBI" id="CHEBI:71302"/>
        <dbReference type="ChEBI" id="CHEBI:71310"/>
        <dbReference type="EC" id="2.7.7.77"/>
    </reaction>
</comment>
<dbReference type="GO" id="GO:0005737">
    <property type="term" value="C:cytoplasm"/>
    <property type="evidence" value="ECO:0007669"/>
    <property type="project" value="UniProtKB-SubCell"/>
</dbReference>
<feature type="binding site" evidence="8">
    <location>
        <position position="102"/>
    </location>
    <ligand>
        <name>GTP</name>
        <dbReference type="ChEBI" id="CHEBI:37565"/>
    </ligand>
</feature>
<dbReference type="Proteomes" id="UP000315439">
    <property type="component" value="Unassembled WGS sequence"/>
</dbReference>
<keyword evidence="7 8" id="KW-0501">Molybdenum cofactor biosynthesis</keyword>
<name>A0A545UDH3_9GAMM</name>
<protein>
    <recommendedName>
        <fullName evidence="8">Molybdenum cofactor guanylyltransferase</fullName>
        <shortName evidence="8">MoCo guanylyltransferase</shortName>
        <ecNumber evidence="8">2.7.7.77</ecNumber>
    </recommendedName>
    <alternativeName>
        <fullName evidence="8">GTP:molybdopterin guanylyltransferase</fullName>
    </alternativeName>
    <alternativeName>
        <fullName evidence="8">Mo-MPT guanylyltransferase</fullName>
    </alternativeName>
    <alternativeName>
        <fullName evidence="8">Molybdopterin guanylyltransferase</fullName>
    </alternativeName>
    <alternativeName>
        <fullName evidence="8">Molybdopterin-guanine dinucleotide synthase</fullName>
        <shortName evidence="8">MGD synthase</shortName>
    </alternativeName>
</protein>
<evidence type="ECO:0000256" key="8">
    <source>
        <dbReference type="HAMAP-Rule" id="MF_00316"/>
    </source>
</evidence>
<proteinExistence type="inferred from homology"/>
<keyword evidence="10" id="KW-0548">Nucleotidyltransferase</keyword>
<organism evidence="10 11">
    <name type="scientific">Aliikangiella coralliicola</name>
    <dbReference type="NCBI Taxonomy" id="2592383"/>
    <lineage>
        <taxon>Bacteria</taxon>
        <taxon>Pseudomonadati</taxon>
        <taxon>Pseudomonadota</taxon>
        <taxon>Gammaproteobacteria</taxon>
        <taxon>Oceanospirillales</taxon>
        <taxon>Pleioneaceae</taxon>
        <taxon>Aliikangiella</taxon>
    </lineage>
</organism>
<comment type="domain">
    <text evidence="8">The N-terminal domain determines nucleotide recognition and specific binding, while the C-terminal domain determines the specific binding to the target protein.</text>
</comment>
<comment type="caution">
    <text evidence="10">The sequence shown here is derived from an EMBL/GenBank/DDBJ whole genome shotgun (WGS) entry which is preliminary data.</text>
</comment>
<evidence type="ECO:0000256" key="5">
    <source>
        <dbReference type="ARBA" id="ARBA00022842"/>
    </source>
</evidence>
<evidence type="ECO:0000259" key="9">
    <source>
        <dbReference type="Pfam" id="PF12804"/>
    </source>
</evidence>
<dbReference type="Pfam" id="PF12804">
    <property type="entry name" value="NTP_transf_3"/>
    <property type="match status" value="1"/>
</dbReference>
<dbReference type="GO" id="GO:0046872">
    <property type="term" value="F:metal ion binding"/>
    <property type="evidence" value="ECO:0007669"/>
    <property type="project" value="UniProtKB-KW"/>
</dbReference>